<dbReference type="OrthoDB" id="598035at2"/>
<sequence length="124" mass="13409">MSKSSNTLLALVLGGAIGAAAGILYAPDKGTKTRKDLSKKAKKEQEKLVKQLKETRESLTDNAQQAKLSFEEKLNSTISTASHKADDVIATLETKLAELRLQNAKLQKDATVEKAKVKTEKALS</sequence>
<feature type="chain" id="PRO_5001987405" description="Gas vesicle protein" evidence="2">
    <location>
        <begin position="22"/>
        <end position="124"/>
    </location>
</feature>
<proteinExistence type="predicted"/>
<accession>A0A0A2GZN7</accession>
<dbReference type="EMBL" id="JSAQ01000001">
    <property type="protein sequence ID" value="KGO08003.1"/>
    <property type="molecule type" value="Genomic_DNA"/>
</dbReference>
<evidence type="ECO:0000256" key="1">
    <source>
        <dbReference type="SAM" id="MobiDB-lite"/>
    </source>
</evidence>
<comment type="caution">
    <text evidence="3">The sequence shown here is derived from an EMBL/GenBank/DDBJ whole genome shotgun (WGS) entry which is preliminary data.</text>
</comment>
<dbReference type="Proteomes" id="UP000030140">
    <property type="component" value="Unassembled WGS sequence"/>
</dbReference>
<evidence type="ECO:0000313" key="3">
    <source>
        <dbReference type="EMBL" id="KGO08003.1"/>
    </source>
</evidence>
<dbReference type="RefSeq" id="WP_035328892.1">
    <property type="nucleotide sequence ID" value="NZ_CP015125.1"/>
</dbReference>
<keyword evidence="4" id="KW-1185">Reference proteome</keyword>
<name>A0A0A2GZN7_9FLAO</name>
<reference evidence="3 4" key="1">
    <citation type="submission" date="2014-10" db="EMBL/GenBank/DDBJ databases">
        <title>Draft genome sequence of the proteorhodopsin-containing marine bacterium Dokdonia donghaensis.</title>
        <authorList>
            <person name="Gomez-Consarnau L."/>
            <person name="Gonzalez J.M."/>
            <person name="Riedel T."/>
            <person name="Jaenicke S."/>
            <person name="Wagner-Doebler I."/>
            <person name="Fuhrman J.A."/>
        </authorList>
    </citation>
    <scope>NUCLEOTIDE SEQUENCE [LARGE SCALE GENOMIC DNA]</scope>
    <source>
        <strain evidence="3 4">DSW-1</strain>
    </source>
</reference>
<evidence type="ECO:0008006" key="5">
    <source>
        <dbReference type="Google" id="ProtNLM"/>
    </source>
</evidence>
<feature type="signal peptide" evidence="2">
    <location>
        <begin position="1"/>
        <end position="21"/>
    </location>
</feature>
<dbReference type="Pfam" id="PF12732">
    <property type="entry name" value="YtxH"/>
    <property type="match status" value="1"/>
</dbReference>
<feature type="region of interest" description="Disordered" evidence="1">
    <location>
        <begin position="33"/>
        <end position="63"/>
    </location>
</feature>
<evidence type="ECO:0000313" key="4">
    <source>
        <dbReference type="Proteomes" id="UP000030140"/>
    </source>
</evidence>
<feature type="compositionally biased region" description="Basic and acidic residues" evidence="1">
    <location>
        <begin position="33"/>
        <end position="59"/>
    </location>
</feature>
<dbReference type="InterPro" id="IPR024623">
    <property type="entry name" value="YtxH"/>
</dbReference>
<dbReference type="AlphaFoldDB" id="A0A0A2GZN7"/>
<organism evidence="3 4">
    <name type="scientific">Dokdonia donghaensis DSW-1</name>
    <dbReference type="NCBI Taxonomy" id="1300343"/>
    <lineage>
        <taxon>Bacteria</taxon>
        <taxon>Pseudomonadati</taxon>
        <taxon>Bacteroidota</taxon>
        <taxon>Flavobacteriia</taxon>
        <taxon>Flavobacteriales</taxon>
        <taxon>Flavobacteriaceae</taxon>
        <taxon>Dokdonia</taxon>
    </lineage>
</organism>
<protein>
    <recommendedName>
        <fullName evidence="5">Gas vesicle protein</fullName>
    </recommendedName>
</protein>
<evidence type="ECO:0000256" key="2">
    <source>
        <dbReference type="SAM" id="SignalP"/>
    </source>
</evidence>
<gene>
    <name evidence="3" type="ORF">NV36_08745</name>
</gene>
<keyword evidence="2" id="KW-0732">Signal</keyword>